<sequence length="325" mass="35975">MLSVAYEEHPWVDSFPAHGVVIDELTLAMRECPAQEGVLFSLSCKETPCAIWLPVPLWQQWCEVVIGTSDISAIDPLLLHGIAEWALSPLLRAGDATLRQDEHPLRCSNAPQHIALNASWRVDQHDFHALLFGWPPSFFATLAEKVQLAARQTHPCLPVIFPLYIGWTQLTLAEIAAMNTDMGVRMRCFGNARAGIFAMGLPGGFNARVWLTAEKTMKFDELVDDIETLLATEAGIAKEEAAQPVELDRIPQKVVFEVGQASVELGRLRQLQTGDILPASGHFTPEVTLRLIDGRAIGRGELVACGSEFLVRITRWYLTQDTVNT</sequence>
<evidence type="ECO:0000313" key="4">
    <source>
        <dbReference type="Proteomes" id="UP001466893"/>
    </source>
</evidence>
<proteinExistence type="inferred from homology"/>
<gene>
    <name evidence="3" type="ORF">AAEY27_22215</name>
</gene>
<organism evidence="3 4">
    <name type="scientific">Kosakonia calanthes</name>
    <dbReference type="NCBI Taxonomy" id="3139408"/>
    <lineage>
        <taxon>Bacteria</taxon>
        <taxon>Pseudomonadati</taxon>
        <taxon>Pseudomonadota</taxon>
        <taxon>Gammaproteobacteria</taxon>
        <taxon>Enterobacterales</taxon>
        <taxon>Enterobacteriaceae</taxon>
        <taxon>Kosakonia</taxon>
    </lineage>
</organism>
<dbReference type="Pfam" id="PF01052">
    <property type="entry name" value="FliMN_C"/>
    <property type="match status" value="1"/>
</dbReference>
<dbReference type="InterPro" id="IPR001543">
    <property type="entry name" value="FliN-like_C"/>
</dbReference>
<accession>A0ABZ3B787</accession>
<dbReference type="SUPFAM" id="SSF101801">
    <property type="entry name" value="Surface presentation of antigens (SPOA)"/>
    <property type="match status" value="1"/>
</dbReference>
<dbReference type="EMBL" id="CP151800">
    <property type="protein sequence ID" value="WZV98293.1"/>
    <property type="molecule type" value="Genomic_DNA"/>
</dbReference>
<evidence type="ECO:0000313" key="3">
    <source>
        <dbReference type="EMBL" id="WZV98293.1"/>
    </source>
</evidence>
<dbReference type="PANTHER" id="PTHR30034:SF5">
    <property type="entry name" value="SECRETION SYSTEM APPARATUS PROTEIN SSAQ"/>
    <property type="match status" value="1"/>
</dbReference>
<dbReference type="InterPro" id="IPR013385">
    <property type="entry name" value="T3SS_SpaO/YscQ/SpaO"/>
</dbReference>
<dbReference type="InterPro" id="IPR036429">
    <property type="entry name" value="SpoA-like_sf"/>
</dbReference>
<name>A0ABZ3B787_9ENTR</name>
<protein>
    <submittedName>
        <fullName evidence="3">YscQ/HrcQ family type III secretion apparatus protein</fullName>
    </submittedName>
</protein>
<dbReference type="Gene3D" id="2.30.330.10">
    <property type="entry name" value="SpoA-like"/>
    <property type="match status" value="1"/>
</dbReference>
<feature type="domain" description="Flagellar motor switch protein FliN-like C-terminal" evidence="2">
    <location>
        <begin position="246"/>
        <end position="316"/>
    </location>
</feature>
<comment type="similarity">
    <text evidence="1">Belongs to the FliN/MopA/SpaO family.</text>
</comment>
<keyword evidence="4" id="KW-1185">Reference proteome</keyword>
<dbReference type="NCBIfam" id="NF005956">
    <property type="entry name" value="PRK08035.1"/>
    <property type="match status" value="1"/>
</dbReference>
<dbReference type="RefSeq" id="WP_342322905.1">
    <property type="nucleotide sequence ID" value="NZ_CP151800.1"/>
</dbReference>
<dbReference type="Proteomes" id="UP001466893">
    <property type="component" value="Chromosome"/>
</dbReference>
<dbReference type="NCBIfam" id="TIGR02551">
    <property type="entry name" value="SpaO_YscQ"/>
    <property type="match status" value="1"/>
</dbReference>
<reference evidence="3 4" key="1">
    <citation type="submission" date="2024-04" db="EMBL/GenBank/DDBJ databases">
        <title>Kosakonia calanthae sp. nov., a halophilic bacterium isolated from leaves of Calanthe tiplacata.</title>
        <authorList>
            <person name="Wu P."/>
        </authorList>
    </citation>
    <scope>NUCLEOTIDE SEQUENCE [LARGE SCALE GENOMIC DNA]</scope>
    <source>
        <strain evidence="3 4">BYX6</strain>
    </source>
</reference>
<dbReference type="PANTHER" id="PTHR30034">
    <property type="entry name" value="FLAGELLAR MOTOR SWITCH PROTEIN FLIM"/>
    <property type="match status" value="1"/>
</dbReference>
<evidence type="ECO:0000256" key="1">
    <source>
        <dbReference type="ARBA" id="ARBA00009226"/>
    </source>
</evidence>
<evidence type="ECO:0000259" key="2">
    <source>
        <dbReference type="Pfam" id="PF01052"/>
    </source>
</evidence>